<evidence type="ECO:0000313" key="3">
    <source>
        <dbReference type="Proteomes" id="UP000321926"/>
    </source>
</evidence>
<dbReference type="RefSeq" id="WP_147922287.1">
    <property type="nucleotide sequence ID" value="NZ_VRTY01000048.1"/>
</dbReference>
<reference evidence="2 3" key="1">
    <citation type="submission" date="2019-08" db="EMBL/GenBank/DDBJ databases">
        <authorList>
            <person name="Shi S."/>
        </authorList>
    </citation>
    <scope>NUCLEOTIDE SEQUENCE [LARGE SCALE GENOMIC DNA]</scope>
    <source>
        <strain evidence="2 3">GY10130</strain>
    </source>
</reference>
<evidence type="ECO:0000259" key="1">
    <source>
        <dbReference type="Pfam" id="PF18962"/>
    </source>
</evidence>
<accession>A0A5C8K6I6</accession>
<dbReference type="Proteomes" id="UP000321926">
    <property type="component" value="Unassembled WGS sequence"/>
</dbReference>
<dbReference type="AlphaFoldDB" id="A0A5C8K6I6"/>
<organism evidence="2 3">
    <name type="scientific">Pontibacter qinzhouensis</name>
    <dbReference type="NCBI Taxonomy" id="2603253"/>
    <lineage>
        <taxon>Bacteria</taxon>
        <taxon>Pseudomonadati</taxon>
        <taxon>Bacteroidota</taxon>
        <taxon>Cytophagia</taxon>
        <taxon>Cytophagales</taxon>
        <taxon>Hymenobacteraceae</taxon>
        <taxon>Pontibacter</taxon>
    </lineage>
</organism>
<dbReference type="EMBL" id="VRTY01000048">
    <property type="protein sequence ID" value="TXK44656.1"/>
    <property type="molecule type" value="Genomic_DNA"/>
</dbReference>
<sequence length="506" mass="54638">MMTNLRSFFLSAFFVLLFLAGFATVSNGQVVHTTLKDRTFNVREQVTFDVVTAQGPAPANTNVKLRFTLMGTNATLLGSKIQMQYMQGSDWVNLPFTDGVATFGPEAGFPLADATRQFRATFEAAGNLGYRIEIVPAAGGAALAGADETFNVNAISSPTVNSTLDNYPAGELTSGRDTEFDVFYSAGDRTADLVYLRYVFTNPAQRDKVRLYIAPDPEGTPPAFMALTKDDQGNFLYAPEGGFLLTGTSTSQANLLMRINFAEAGTYEYKVDLVHATNGVVVATVLENVTVTQGATISSTLHNMQNIVKGTATDFTVAITEGVTADGPVRIRFTLADPEQAANVMLMAETGTAGEYETLTLQDGALWYGPEAGLPLKDATFKFRVQFAEAGNYAYTIQLIKMTSNRRVLAMADEMVEVLTVTSAKDKIENSQIVAYPTVSNGSVRVDLGSVRDAQIAVVDMLGKTVLTIDRANGSAEINTLRLANGIYFIRVMKGNEVAVSRFVVR</sequence>
<evidence type="ECO:0000313" key="2">
    <source>
        <dbReference type="EMBL" id="TXK44656.1"/>
    </source>
</evidence>
<keyword evidence="3" id="KW-1185">Reference proteome</keyword>
<protein>
    <submittedName>
        <fullName evidence="2">T9SS type A sorting domain-containing protein</fullName>
    </submittedName>
</protein>
<dbReference type="Pfam" id="PF18962">
    <property type="entry name" value="Por_Secre_tail"/>
    <property type="match status" value="1"/>
</dbReference>
<name>A0A5C8K6I6_9BACT</name>
<dbReference type="NCBIfam" id="TIGR04183">
    <property type="entry name" value="Por_Secre_tail"/>
    <property type="match status" value="1"/>
</dbReference>
<dbReference type="OrthoDB" id="849076at2"/>
<gene>
    <name evidence="2" type="ORF">FVR03_13520</name>
</gene>
<comment type="caution">
    <text evidence="2">The sequence shown here is derived from an EMBL/GenBank/DDBJ whole genome shotgun (WGS) entry which is preliminary data.</text>
</comment>
<dbReference type="InterPro" id="IPR026444">
    <property type="entry name" value="Secre_tail"/>
</dbReference>
<proteinExistence type="predicted"/>
<feature type="domain" description="Secretion system C-terminal sorting" evidence="1">
    <location>
        <begin position="436"/>
        <end position="505"/>
    </location>
</feature>